<evidence type="ECO:0000256" key="4">
    <source>
        <dbReference type="ARBA" id="ARBA00023136"/>
    </source>
</evidence>
<dbReference type="EMBL" id="CAXKWB010009037">
    <property type="protein sequence ID" value="CAL4093293.1"/>
    <property type="molecule type" value="Genomic_DNA"/>
</dbReference>
<evidence type="ECO:0000313" key="8">
    <source>
        <dbReference type="Proteomes" id="UP001497623"/>
    </source>
</evidence>
<evidence type="ECO:0000256" key="1">
    <source>
        <dbReference type="ARBA" id="ARBA00004167"/>
    </source>
</evidence>
<evidence type="ECO:0000256" key="3">
    <source>
        <dbReference type="ARBA" id="ARBA00022989"/>
    </source>
</evidence>
<evidence type="ECO:0000256" key="2">
    <source>
        <dbReference type="ARBA" id="ARBA00022692"/>
    </source>
</evidence>
<dbReference type="InterPro" id="IPR011993">
    <property type="entry name" value="PH-like_dom_sf"/>
</dbReference>
<dbReference type="Proteomes" id="UP001497623">
    <property type="component" value="Unassembled WGS sequence"/>
</dbReference>
<gene>
    <name evidence="7" type="ORF">MNOR_LOCUS14794</name>
</gene>
<evidence type="ECO:0000259" key="6">
    <source>
        <dbReference type="SMART" id="SM00568"/>
    </source>
</evidence>
<evidence type="ECO:0000256" key="5">
    <source>
        <dbReference type="SAM" id="MobiDB-lite"/>
    </source>
</evidence>
<dbReference type="InterPro" id="IPR051482">
    <property type="entry name" value="Cholesterol_transport"/>
</dbReference>
<comment type="caution">
    <text evidence="7">The sequence shown here is derived from an EMBL/GenBank/DDBJ whole genome shotgun (WGS) entry which is preliminary data.</text>
</comment>
<evidence type="ECO:0000313" key="7">
    <source>
        <dbReference type="EMBL" id="CAL4093293.1"/>
    </source>
</evidence>
<comment type="subcellular location">
    <subcellularLocation>
        <location evidence="1">Membrane</location>
        <topology evidence="1">Single-pass membrane protein</topology>
    </subcellularLocation>
</comment>
<organism evidence="7 8">
    <name type="scientific">Meganyctiphanes norvegica</name>
    <name type="common">Northern krill</name>
    <name type="synonym">Thysanopoda norvegica</name>
    <dbReference type="NCBI Taxonomy" id="48144"/>
    <lineage>
        <taxon>Eukaryota</taxon>
        <taxon>Metazoa</taxon>
        <taxon>Ecdysozoa</taxon>
        <taxon>Arthropoda</taxon>
        <taxon>Crustacea</taxon>
        <taxon>Multicrustacea</taxon>
        <taxon>Malacostraca</taxon>
        <taxon>Eumalacostraca</taxon>
        <taxon>Eucarida</taxon>
        <taxon>Euphausiacea</taxon>
        <taxon>Euphausiidae</taxon>
        <taxon>Meganyctiphanes</taxon>
    </lineage>
</organism>
<feature type="domain" description="GRAM" evidence="6">
    <location>
        <begin position="164"/>
        <end position="231"/>
    </location>
</feature>
<dbReference type="Gene3D" id="2.30.29.30">
    <property type="entry name" value="Pleckstrin-homology domain (PH domain)/Phosphotyrosine-binding domain (PTB)"/>
    <property type="match status" value="1"/>
</dbReference>
<dbReference type="Pfam" id="PF02893">
    <property type="entry name" value="GRAM"/>
    <property type="match status" value="1"/>
</dbReference>
<feature type="non-terminal residue" evidence="7">
    <location>
        <position position="1"/>
    </location>
</feature>
<dbReference type="PANTHER" id="PTHR23319">
    <property type="entry name" value="GRAM DOMAIN CONTAINING 1B, ISOFORM E"/>
    <property type="match status" value="1"/>
</dbReference>
<dbReference type="GO" id="GO:0005789">
    <property type="term" value="C:endoplasmic reticulum membrane"/>
    <property type="evidence" value="ECO:0007669"/>
    <property type="project" value="UniProtKB-ARBA"/>
</dbReference>
<dbReference type="GO" id="GO:0005886">
    <property type="term" value="C:plasma membrane"/>
    <property type="evidence" value="ECO:0007669"/>
    <property type="project" value="TreeGrafter"/>
</dbReference>
<proteinExistence type="predicted"/>
<keyword evidence="3" id="KW-1133">Transmembrane helix</keyword>
<keyword evidence="4" id="KW-0472">Membrane</keyword>
<feature type="region of interest" description="Disordered" evidence="5">
    <location>
        <begin position="1"/>
        <end position="148"/>
    </location>
</feature>
<accession>A0AAV2QSU8</accession>
<feature type="compositionally biased region" description="Polar residues" evidence="5">
    <location>
        <begin position="1"/>
        <end position="24"/>
    </location>
</feature>
<dbReference type="GO" id="GO:0032934">
    <property type="term" value="F:sterol binding"/>
    <property type="evidence" value="ECO:0007669"/>
    <property type="project" value="TreeGrafter"/>
</dbReference>
<dbReference type="InterPro" id="IPR004182">
    <property type="entry name" value="GRAM"/>
</dbReference>
<sequence length="287" mass="32195">TMPTPTEATGENTFSGSQNGSPHSSPRIVRRAVSHETSDTDAQQQQYSSHYRSSRATDSQGNESGNLSRDGSMDRSYTDQSGYLASMEYQTGDKMESGVSRQTSREEPPKTPEPSPGPPGGNTGLSSPGNKDHVERKVSQTSKGDKKNKKAWYNFSSTYKSRSEDLKRLFKKLPGDERLIVDYSCALQKDILVHGRLYVTPNYFCFYSKIFGWETFMSIRCKEIVSMTKEKTALVIPNAIQINSDSDKNFFTSFASRDKTYLMLFRIWQNALMDQSVPVPPTVAKIL</sequence>
<name>A0AAV2QSU8_MEGNR</name>
<dbReference type="GO" id="GO:0140268">
    <property type="term" value="C:endoplasmic reticulum-plasma membrane contact site"/>
    <property type="evidence" value="ECO:0007669"/>
    <property type="project" value="TreeGrafter"/>
</dbReference>
<reference evidence="7 8" key="1">
    <citation type="submission" date="2024-05" db="EMBL/GenBank/DDBJ databases">
        <authorList>
            <person name="Wallberg A."/>
        </authorList>
    </citation>
    <scope>NUCLEOTIDE SEQUENCE [LARGE SCALE GENOMIC DNA]</scope>
</reference>
<dbReference type="CDD" id="cd13220">
    <property type="entry name" value="PH-GRAM_GRAMDC"/>
    <property type="match status" value="1"/>
</dbReference>
<dbReference type="FunFam" id="2.30.29.30:FF:000008">
    <property type="entry name" value="GRAM domain containing 1B"/>
    <property type="match status" value="1"/>
</dbReference>
<dbReference type="SMART" id="SM00568">
    <property type="entry name" value="GRAM"/>
    <property type="match status" value="1"/>
</dbReference>
<dbReference type="GO" id="GO:0120015">
    <property type="term" value="F:sterol transfer activity"/>
    <property type="evidence" value="ECO:0007669"/>
    <property type="project" value="TreeGrafter"/>
</dbReference>
<protein>
    <recommendedName>
        <fullName evidence="6">GRAM domain-containing protein</fullName>
    </recommendedName>
</protein>
<keyword evidence="8" id="KW-1185">Reference proteome</keyword>
<dbReference type="PANTHER" id="PTHR23319:SF4">
    <property type="entry name" value="GRAM DOMAIN CONTAINING 1B, ISOFORM E"/>
    <property type="match status" value="1"/>
</dbReference>
<dbReference type="AlphaFoldDB" id="A0AAV2QSU8"/>
<dbReference type="GO" id="GO:0032366">
    <property type="term" value="P:intracellular sterol transport"/>
    <property type="evidence" value="ECO:0007669"/>
    <property type="project" value="TreeGrafter"/>
</dbReference>
<keyword evidence="2" id="KW-0812">Transmembrane</keyword>
<feature type="compositionally biased region" description="Polar residues" evidence="5">
    <location>
        <begin position="56"/>
        <end position="69"/>
    </location>
</feature>